<dbReference type="InterPro" id="IPR004821">
    <property type="entry name" value="Cyt_trans-like"/>
</dbReference>
<evidence type="ECO:0000256" key="1">
    <source>
        <dbReference type="ARBA" id="ARBA00022679"/>
    </source>
</evidence>
<dbReference type="Pfam" id="PF01467">
    <property type="entry name" value="CTP_transf_like"/>
    <property type="match status" value="1"/>
</dbReference>
<comment type="caution">
    <text evidence="4">The sequence shown here is derived from an EMBL/GenBank/DDBJ whole genome shotgun (WGS) entry which is preliminary data.</text>
</comment>
<evidence type="ECO:0000313" key="5">
    <source>
        <dbReference type="Proteomes" id="UP000177346"/>
    </source>
</evidence>
<dbReference type="EMBL" id="MFIF01000009">
    <property type="protein sequence ID" value="OGF87090.1"/>
    <property type="molecule type" value="Genomic_DNA"/>
</dbReference>
<evidence type="ECO:0000313" key="4">
    <source>
        <dbReference type="EMBL" id="OGF87090.1"/>
    </source>
</evidence>
<accession>A0A1F5XGU3</accession>
<dbReference type="PANTHER" id="PTHR43793:SF2">
    <property type="entry name" value="BIFUNCTIONAL PROTEIN HLDE"/>
    <property type="match status" value="1"/>
</dbReference>
<dbReference type="NCBIfam" id="TIGR00125">
    <property type="entry name" value="cyt_tran_rel"/>
    <property type="match status" value="1"/>
</dbReference>
<evidence type="ECO:0000256" key="2">
    <source>
        <dbReference type="ARBA" id="ARBA00022695"/>
    </source>
</evidence>
<evidence type="ECO:0000259" key="3">
    <source>
        <dbReference type="Pfam" id="PF01467"/>
    </source>
</evidence>
<keyword evidence="1" id="KW-0808">Transferase</keyword>
<dbReference type="Gene3D" id="3.40.50.620">
    <property type="entry name" value="HUPs"/>
    <property type="match status" value="1"/>
</dbReference>
<name>A0A1F5XGU3_9BACT</name>
<dbReference type="InterPro" id="IPR014729">
    <property type="entry name" value="Rossmann-like_a/b/a_fold"/>
</dbReference>
<dbReference type="SUPFAM" id="SSF52374">
    <property type="entry name" value="Nucleotidylyl transferase"/>
    <property type="match status" value="1"/>
</dbReference>
<dbReference type="InterPro" id="IPR050385">
    <property type="entry name" value="Archaeal_FAD_synthase"/>
</dbReference>
<dbReference type="Proteomes" id="UP000177346">
    <property type="component" value="Unassembled WGS sequence"/>
</dbReference>
<feature type="domain" description="Cytidyltransferase-like" evidence="3">
    <location>
        <begin position="48"/>
        <end position="177"/>
    </location>
</feature>
<keyword evidence="2" id="KW-0548">Nucleotidyltransferase</keyword>
<organism evidence="4 5">
    <name type="scientific">Candidatus Giovannonibacteria bacterium RIFCSPLOWO2_01_FULL_46_32</name>
    <dbReference type="NCBI Taxonomy" id="1798353"/>
    <lineage>
        <taxon>Bacteria</taxon>
        <taxon>Candidatus Giovannoniibacteriota</taxon>
    </lineage>
</organism>
<proteinExistence type="predicted"/>
<dbReference type="GO" id="GO:0016779">
    <property type="term" value="F:nucleotidyltransferase activity"/>
    <property type="evidence" value="ECO:0007669"/>
    <property type="project" value="UniProtKB-KW"/>
</dbReference>
<dbReference type="AlphaFoldDB" id="A0A1F5XGU3"/>
<protein>
    <recommendedName>
        <fullName evidence="3">Cytidyltransferase-like domain-containing protein</fullName>
    </recommendedName>
</protein>
<reference evidence="4 5" key="1">
    <citation type="journal article" date="2016" name="Nat. Commun.">
        <title>Thousands of microbial genomes shed light on interconnected biogeochemical processes in an aquifer system.</title>
        <authorList>
            <person name="Anantharaman K."/>
            <person name="Brown C.T."/>
            <person name="Hug L.A."/>
            <person name="Sharon I."/>
            <person name="Castelle C.J."/>
            <person name="Probst A.J."/>
            <person name="Thomas B.C."/>
            <person name="Singh A."/>
            <person name="Wilkins M.J."/>
            <person name="Karaoz U."/>
            <person name="Brodie E.L."/>
            <person name="Williams K.H."/>
            <person name="Hubbard S.S."/>
            <person name="Banfield J.F."/>
        </authorList>
    </citation>
    <scope>NUCLEOTIDE SEQUENCE [LARGE SCALE GENOMIC DNA]</scope>
</reference>
<dbReference type="PANTHER" id="PTHR43793">
    <property type="entry name" value="FAD SYNTHASE"/>
    <property type="match status" value="1"/>
</dbReference>
<gene>
    <name evidence="4" type="ORF">A3B19_01515</name>
</gene>
<sequence>MRKIKKPNFQNNSLSDLVLTLQKKVVRDYRTLTKIVDGLRAAGYKIVLTIGSWDMLHIGHVRYLIAGKNRGNILVVGTDSDRIVKKTKGAHRPIIPEEERMEMLSYQLPVDFVTLLDDMDEQGRWKCDLLKCIRPDVFIAVKGNSYSAKQKREIKKYCRKLIVLPRQAENTSSTTIIQNAFKKNLSGLMEILDTRGGKP</sequence>